<dbReference type="GO" id="GO:0016853">
    <property type="term" value="F:isomerase activity"/>
    <property type="evidence" value="ECO:0007669"/>
    <property type="project" value="UniProtKB-KW"/>
</dbReference>
<name>A0A1H8D8N9_9PROT</name>
<gene>
    <name evidence="5" type="ORF">SAMN05216404_102196</name>
</gene>
<evidence type="ECO:0000259" key="4">
    <source>
        <dbReference type="PROSITE" id="PS51352"/>
    </source>
</evidence>
<dbReference type="InterPro" id="IPR013766">
    <property type="entry name" value="Thioredoxin_domain"/>
</dbReference>
<feature type="domain" description="Thioredoxin" evidence="4">
    <location>
        <begin position="26"/>
        <end position="164"/>
    </location>
</feature>
<accession>A0A1H8D8N9</accession>
<dbReference type="PROSITE" id="PS00194">
    <property type="entry name" value="THIOREDOXIN_1"/>
    <property type="match status" value="1"/>
</dbReference>
<dbReference type="Pfam" id="PF00578">
    <property type="entry name" value="AhpC-TSA"/>
    <property type="match status" value="1"/>
</dbReference>
<dbReference type="AlphaFoldDB" id="A0A1H8D8N9"/>
<dbReference type="InterPro" id="IPR050553">
    <property type="entry name" value="Thioredoxin_ResA/DsbE_sf"/>
</dbReference>
<dbReference type="EMBL" id="FOCT01000002">
    <property type="protein sequence ID" value="SEN03525.1"/>
    <property type="molecule type" value="Genomic_DNA"/>
</dbReference>
<feature type="chain" id="PRO_5010165736" evidence="3">
    <location>
        <begin position="31"/>
        <end position="180"/>
    </location>
</feature>
<dbReference type="SUPFAM" id="SSF52833">
    <property type="entry name" value="Thioredoxin-like"/>
    <property type="match status" value="1"/>
</dbReference>
<dbReference type="InterPro" id="IPR000866">
    <property type="entry name" value="AhpC/TSA"/>
</dbReference>
<feature type="region of interest" description="Disordered" evidence="2">
    <location>
        <begin position="161"/>
        <end position="180"/>
    </location>
</feature>
<dbReference type="InterPro" id="IPR017937">
    <property type="entry name" value="Thioredoxin_CS"/>
</dbReference>
<evidence type="ECO:0000313" key="6">
    <source>
        <dbReference type="Proteomes" id="UP000183898"/>
    </source>
</evidence>
<dbReference type="Gene3D" id="3.40.30.10">
    <property type="entry name" value="Glutaredoxin"/>
    <property type="match status" value="1"/>
</dbReference>
<organism evidence="5 6">
    <name type="scientific">Nitrosospira multiformis</name>
    <dbReference type="NCBI Taxonomy" id="1231"/>
    <lineage>
        <taxon>Bacteria</taxon>
        <taxon>Pseudomonadati</taxon>
        <taxon>Pseudomonadota</taxon>
        <taxon>Betaproteobacteria</taxon>
        <taxon>Nitrosomonadales</taxon>
        <taxon>Nitrosomonadaceae</taxon>
        <taxon>Nitrosospira</taxon>
    </lineage>
</organism>
<evidence type="ECO:0000256" key="2">
    <source>
        <dbReference type="SAM" id="MobiDB-lite"/>
    </source>
</evidence>
<proteinExistence type="predicted"/>
<evidence type="ECO:0000256" key="1">
    <source>
        <dbReference type="ARBA" id="ARBA00023284"/>
    </source>
</evidence>
<dbReference type="InterPro" id="IPR036249">
    <property type="entry name" value="Thioredoxin-like_sf"/>
</dbReference>
<dbReference type="GO" id="GO:0016209">
    <property type="term" value="F:antioxidant activity"/>
    <property type="evidence" value="ECO:0007669"/>
    <property type="project" value="InterPro"/>
</dbReference>
<sequence length="180" mass="20521">MKRRHMKRCHLSILLYRFCLCVMLSAVPVAQTYGFTFTDHTGKKLSLSDFKGKWVLVNFWATWCPPCLKEIPDLVSLYESRKKDIMVIGVAMDYRNPDVVLKHAKRLSVTYPIVLGDQELARQVGPVSMLPTTYVFDPEGKPAVYKIGIVSREALEEFMRENSNKIPNSQPAGKAQQKGR</sequence>
<evidence type="ECO:0000313" key="5">
    <source>
        <dbReference type="EMBL" id="SEN03525.1"/>
    </source>
</evidence>
<reference evidence="5 6" key="1">
    <citation type="submission" date="2016-10" db="EMBL/GenBank/DDBJ databases">
        <authorList>
            <person name="de Groot N.N."/>
        </authorList>
    </citation>
    <scope>NUCLEOTIDE SEQUENCE [LARGE SCALE GENOMIC DNA]</scope>
    <source>
        <strain evidence="5 6">Nl18</strain>
    </source>
</reference>
<dbReference type="PANTHER" id="PTHR42852">
    <property type="entry name" value="THIOL:DISULFIDE INTERCHANGE PROTEIN DSBE"/>
    <property type="match status" value="1"/>
</dbReference>
<feature type="signal peptide" evidence="3">
    <location>
        <begin position="1"/>
        <end position="30"/>
    </location>
</feature>
<dbReference type="Proteomes" id="UP000183898">
    <property type="component" value="Unassembled WGS sequence"/>
</dbReference>
<dbReference type="PROSITE" id="PS51352">
    <property type="entry name" value="THIOREDOXIN_2"/>
    <property type="match status" value="1"/>
</dbReference>
<evidence type="ECO:0000256" key="3">
    <source>
        <dbReference type="SAM" id="SignalP"/>
    </source>
</evidence>
<dbReference type="PANTHER" id="PTHR42852:SF13">
    <property type="entry name" value="PROTEIN DIPZ"/>
    <property type="match status" value="1"/>
</dbReference>
<keyword evidence="5" id="KW-0413">Isomerase</keyword>
<protein>
    <submittedName>
        <fullName evidence="5">Thiol-disulfide isomerase or thioredoxin</fullName>
    </submittedName>
</protein>
<dbReference type="GO" id="GO:0015036">
    <property type="term" value="F:disulfide oxidoreductase activity"/>
    <property type="evidence" value="ECO:0007669"/>
    <property type="project" value="UniProtKB-ARBA"/>
</dbReference>
<keyword evidence="3" id="KW-0732">Signal</keyword>
<dbReference type="RefSeq" id="WP_074744234.1">
    <property type="nucleotide sequence ID" value="NZ_FOCT01000002.1"/>
</dbReference>
<keyword evidence="1" id="KW-0676">Redox-active center</keyword>
<dbReference type="CDD" id="cd02966">
    <property type="entry name" value="TlpA_like_family"/>
    <property type="match status" value="1"/>
</dbReference>